<protein>
    <submittedName>
        <fullName evidence="1">Uncharacterized protein</fullName>
    </submittedName>
</protein>
<evidence type="ECO:0000313" key="2">
    <source>
        <dbReference type="Proteomes" id="UP001177260"/>
    </source>
</evidence>
<evidence type="ECO:0000313" key="1">
    <source>
        <dbReference type="EMBL" id="KAK1146292.1"/>
    </source>
</evidence>
<dbReference type="EMBL" id="JAOPJF010000018">
    <property type="protein sequence ID" value="KAK1146292.1"/>
    <property type="molecule type" value="Genomic_DNA"/>
</dbReference>
<proteinExistence type="predicted"/>
<gene>
    <name evidence="1" type="ORF">N8T08_003079</name>
</gene>
<sequence length="99" mass="11290">MTQKGCPGTFATGLQATHNANLEFVLRAVMPNYPASFAFDSKARSIFCVSAKMHFTQEILTTHKTSPILQAFFSRKYCKVDRLFRAEHPTRPDPRFEAY</sequence>
<keyword evidence="2" id="KW-1185">Reference proteome</keyword>
<name>A0ACC3B7F6_9EURO</name>
<accession>A0ACC3B7F6</accession>
<dbReference type="Proteomes" id="UP001177260">
    <property type="component" value="Unassembled WGS sequence"/>
</dbReference>
<reference evidence="1 2" key="1">
    <citation type="journal article" date="2023" name="ACS Omega">
        <title>Identification of the Neoaspergillic Acid Biosynthesis Gene Cluster by Establishing an In Vitro CRISPR-Ribonucleoprotein Genetic System in Aspergillus melleus.</title>
        <authorList>
            <person name="Yuan B."/>
            <person name="Grau M.F."/>
            <person name="Murata R.M."/>
            <person name="Torok T."/>
            <person name="Venkateswaran K."/>
            <person name="Stajich J.E."/>
            <person name="Wang C.C.C."/>
        </authorList>
    </citation>
    <scope>NUCLEOTIDE SEQUENCE [LARGE SCALE GENOMIC DNA]</scope>
    <source>
        <strain evidence="1 2">IMV 1140</strain>
    </source>
</reference>
<comment type="caution">
    <text evidence="1">The sequence shown here is derived from an EMBL/GenBank/DDBJ whole genome shotgun (WGS) entry which is preliminary data.</text>
</comment>
<organism evidence="1 2">
    <name type="scientific">Aspergillus melleus</name>
    <dbReference type="NCBI Taxonomy" id="138277"/>
    <lineage>
        <taxon>Eukaryota</taxon>
        <taxon>Fungi</taxon>
        <taxon>Dikarya</taxon>
        <taxon>Ascomycota</taxon>
        <taxon>Pezizomycotina</taxon>
        <taxon>Eurotiomycetes</taxon>
        <taxon>Eurotiomycetidae</taxon>
        <taxon>Eurotiales</taxon>
        <taxon>Aspergillaceae</taxon>
        <taxon>Aspergillus</taxon>
        <taxon>Aspergillus subgen. Circumdati</taxon>
    </lineage>
</organism>